<dbReference type="VEuPathDB" id="FungiDB:BO78DRAFT_233909"/>
<evidence type="ECO:0000313" key="3">
    <source>
        <dbReference type="Proteomes" id="UP000248423"/>
    </source>
</evidence>
<dbReference type="Proteomes" id="UP000248423">
    <property type="component" value="Unassembled WGS sequence"/>
</dbReference>
<proteinExistence type="predicted"/>
<sequence length="303" mass="32737">MIMQADAGWPLLAKKNLETVGWVPGNTFQPIRVVEMRWARLLDDGGNDRQFNPTVMTHFRAAKKWKGYKNVGRYPGMEPPKASSIRGKVRLTGGSTNKLTVDRGVHHKLASEVWTEGGREGVKNMNEITVTTTGIFLGCRTVGPAGWPLATETNVPAHPLGPATHGPASEPRSAESQPGAGERIMERAPCLSGRRAVRIFVRSNGPSQPKAIFCSSEWPRLGPNLEIDSVQQEILPIFGSLSPSSGFWVSQGAVCSEHRVTCLLADWVPGDDAMLLGPSSRGLASREGVSRGLVGAQNKDRGI</sequence>
<dbReference type="EMBL" id="KZ826323">
    <property type="protein sequence ID" value="PYI10156.1"/>
    <property type="molecule type" value="Genomic_DNA"/>
</dbReference>
<organism evidence="2 3">
    <name type="scientific">Aspergillus sclerotiicarbonarius (strain CBS 121057 / IBT 28362)</name>
    <dbReference type="NCBI Taxonomy" id="1448318"/>
    <lineage>
        <taxon>Eukaryota</taxon>
        <taxon>Fungi</taxon>
        <taxon>Dikarya</taxon>
        <taxon>Ascomycota</taxon>
        <taxon>Pezizomycotina</taxon>
        <taxon>Eurotiomycetes</taxon>
        <taxon>Eurotiomycetidae</taxon>
        <taxon>Eurotiales</taxon>
        <taxon>Aspergillaceae</taxon>
        <taxon>Aspergillus</taxon>
        <taxon>Aspergillus subgen. Circumdati</taxon>
    </lineage>
</organism>
<evidence type="ECO:0000313" key="2">
    <source>
        <dbReference type="EMBL" id="PYI10156.1"/>
    </source>
</evidence>
<protein>
    <submittedName>
        <fullName evidence="2">Uncharacterized protein</fullName>
    </submittedName>
</protein>
<accession>A0A319EIN0</accession>
<name>A0A319EIN0_ASPSB</name>
<gene>
    <name evidence="2" type="ORF">BO78DRAFT_233909</name>
</gene>
<feature type="region of interest" description="Disordered" evidence="1">
    <location>
        <begin position="154"/>
        <end position="180"/>
    </location>
</feature>
<dbReference type="AlphaFoldDB" id="A0A319EIN0"/>
<reference evidence="2 3" key="1">
    <citation type="submission" date="2018-02" db="EMBL/GenBank/DDBJ databases">
        <title>The genomes of Aspergillus section Nigri reveals drivers in fungal speciation.</title>
        <authorList>
            <consortium name="DOE Joint Genome Institute"/>
            <person name="Vesth T.C."/>
            <person name="Nybo J."/>
            <person name="Theobald S."/>
            <person name="Brandl J."/>
            <person name="Frisvad J.C."/>
            <person name="Nielsen K.F."/>
            <person name="Lyhne E.K."/>
            <person name="Kogle M.E."/>
            <person name="Kuo A."/>
            <person name="Riley R."/>
            <person name="Clum A."/>
            <person name="Nolan M."/>
            <person name="Lipzen A."/>
            <person name="Salamov A."/>
            <person name="Henrissat B."/>
            <person name="Wiebenga A."/>
            <person name="De vries R.P."/>
            <person name="Grigoriev I.V."/>
            <person name="Mortensen U.H."/>
            <person name="Andersen M.R."/>
            <person name="Baker S.E."/>
        </authorList>
    </citation>
    <scope>NUCLEOTIDE SEQUENCE [LARGE SCALE GENOMIC DNA]</scope>
    <source>
        <strain evidence="2 3">CBS 121057</strain>
    </source>
</reference>
<keyword evidence="3" id="KW-1185">Reference proteome</keyword>
<evidence type="ECO:0000256" key="1">
    <source>
        <dbReference type="SAM" id="MobiDB-lite"/>
    </source>
</evidence>